<dbReference type="GO" id="GO:0006596">
    <property type="term" value="P:polyamine biosynthetic process"/>
    <property type="evidence" value="ECO:0007669"/>
    <property type="project" value="UniProtKB-KW"/>
</dbReference>
<feature type="transmembrane region" description="Helical" evidence="2">
    <location>
        <begin position="229"/>
        <end position="254"/>
    </location>
</feature>
<feature type="transmembrane region" description="Helical" evidence="2">
    <location>
        <begin position="395"/>
        <end position="415"/>
    </location>
</feature>
<feature type="transmembrane region" description="Helical" evidence="2">
    <location>
        <begin position="20"/>
        <end position="39"/>
    </location>
</feature>
<gene>
    <name evidence="3" type="ORF">FBZ93_10624</name>
</gene>
<dbReference type="Gene3D" id="3.40.50.150">
    <property type="entry name" value="Vaccinia Virus protein VP39"/>
    <property type="match status" value="1"/>
</dbReference>
<feature type="transmembrane region" description="Helical" evidence="2">
    <location>
        <begin position="330"/>
        <end position="357"/>
    </location>
</feature>
<dbReference type="Pfam" id="PF01564">
    <property type="entry name" value="Spermine_synth"/>
    <property type="match status" value="1"/>
</dbReference>
<evidence type="ECO:0000256" key="2">
    <source>
        <dbReference type="SAM" id="Phobius"/>
    </source>
</evidence>
<protein>
    <submittedName>
        <fullName evidence="3">Spermine/spermidine synthase</fullName>
    </submittedName>
</protein>
<dbReference type="InterPro" id="IPR029063">
    <property type="entry name" value="SAM-dependent_MTases_sf"/>
</dbReference>
<feature type="transmembrane region" description="Helical" evidence="2">
    <location>
        <begin position="84"/>
        <end position="105"/>
    </location>
</feature>
<feature type="transmembrane region" description="Helical" evidence="2">
    <location>
        <begin position="54"/>
        <end position="75"/>
    </location>
</feature>
<evidence type="ECO:0000313" key="4">
    <source>
        <dbReference type="Proteomes" id="UP000321304"/>
    </source>
</evidence>
<name>A0A560LR96_9BRAD</name>
<feature type="transmembrane region" description="Helical" evidence="2">
    <location>
        <begin position="427"/>
        <end position="445"/>
    </location>
</feature>
<keyword evidence="4" id="KW-1185">Reference proteome</keyword>
<dbReference type="SUPFAM" id="SSF53335">
    <property type="entry name" value="S-adenosyl-L-methionine-dependent methyltransferases"/>
    <property type="match status" value="1"/>
</dbReference>
<keyword evidence="2" id="KW-0472">Membrane</keyword>
<dbReference type="AlphaFoldDB" id="A0A560LR96"/>
<dbReference type="Proteomes" id="UP000321304">
    <property type="component" value="Unassembled WGS sequence"/>
</dbReference>
<feature type="transmembrane region" description="Helical" evidence="2">
    <location>
        <begin position="125"/>
        <end position="147"/>
    </location>
</feature>
<dbReference type="PANTHER" id="PTHR43317">
    <property type="entry name" value="THERMOSPERMINE SYNTHASE ACAULIS5"/>
    <property type="match status" value="1"/>
</dbReference>
<dbReference type="CDD" id="cd02440">
    <property type="entry name" value="AdoMet_MTases"/>
    <property type="match status" value="1"/>
</dbReference>
<reference evidence="3 4" key="1">
    <citation type="submission" date="2019-06" db="EMBL/GenBank/DDBJ databases">
        <title>Genomic Encyclopedia of Type Strains, Phase IV (KMG-V): Genome sequencing to study the core and pangenomes of soil and plant-associated prokaryotes.</title>
        <authorList>
            <person name="Whitman W."/>
        </authorList>
    </citation>
    <scope>NUCLEOTIDE SEQUENCE [LARGE SCALE GENOMIC DNA]</scope>
    <source>
        <strain evidence="3 4">BR 10355</strain>
    </source>
</reference>
<dbReference type="NCBIfam" id="NF037959">
    <property type="entry name" value="MFS_SpdSyn"/>
    <property type="match status" value="1"/>
</dbReference>
<feature type="transmembrane region" description="Helical" evidence="2">
    <location>
        <begin position="186"/>
        <end position="208"/>
    </location>
</feature>
<feature type="transmembrane region" description="Helical" evidence="2">
    <location>
        <begin position="369"/>
        <end position="389"/>
    </location>
</feature>
<feature type="transmembrane region" description="Helical" evidence="2">
    <location>
        <begin position="305"/>
        <end position="324"/>
    </location>
</feature>
<dbReference type="EMBL" id="VITY01000006">
    <property type="protein sequence ID" value="TWB98066.1"/>
    <property type="molecule type" value="Genomic_DNA"/>
</dbReference>
<keyword evidence="2" id="KW-1133">Transmembrane helix</keyword>
<evidence type="ECO:0000256" key="1">
    <source>
        <dbReference type="ARBA" id="ARBA00023115"/>
    </source>
</evidence>
<dbReference type="PANTHER" id="PTHR43317:SF1">
    <property type="entry name" value="THERMOSPERMINE SYNTHASE ACAULIS5"/>
    <property type="match status" value="1"/>
</dbReference>
<feature type="transmembrane region" description="Helical" evidence="2">
    <location>
        <begin position="159"/>
        <end position="180"/>
    </location>
</feature>
<dbReference type="STRING" id="1755647.AS156_11305"/>
<keyword evidence="1" id="KW-0620">Polyamine biosynthesis</keyword>
<feature type="transmembrane region" description="Helical" evidence="2">
    <location>
        <begin position="266"/>
        <end position="284"/>
    </location>
</feature>
<evidence type="ECO:0000313" key="3">
    <source>
        <dbReference type="EMBL" id="TWB98066.1"/>
    </source>
</evidence>
<sequence length="740" mass="79449">MTALELSTASSASSAVRHRILPILFFFSGIPALVYQLTWQRSLFRIFGVNTESVTIVVTAFMLGLGLGSLAGGWITRRRVVQPLLLLGVIELLTAVFGVVSLAIFEWIGDLALEWSLPAIGAVNLSLVLIPTLLMGATLPILVSHLVRTSGQTAHSVGLLYYVNTLGASAACLLCAIVIFPHLGMHAAVTIAAGINVAVAAGAFIAHYRRKELDDASIVPQHLRTAPPILSMPFVMLLAAVGGFVSLSYEIFLFRTVSFASGSSSMAFAFVLCGFLAGVAGGAYNTAQVCARLSPADAMGEAAKGLIWANAAGAAFLPLANQSAGMGLGFILIVLAGIYLIARQWGALLPFLSHFGIAADDRAGMQTALLYSANIAGCAIGAVVTGFVLTNYLGLQQISMLLLGIGTLCSLLLIYRSTSAAGVRARAAATAIAILCAGTLVAPLLSRHLFENLQTHTNSGQTFASVVENRSGVITVDADGVVYGNGMYDGRFNTGLKSDRNGVIRAYALSLFHPAPRDVLIIGLASGSWAQVIANNPAVESLTIVEINPGYTQLIAERPEVQSLLHNPKVTIIADDGRRWLRRHPGRQFDAVISNTTWNFRANATNLLSVEFLELVRGHLNPGGIVFYNTTSSRRIQKTACTVFPHGARFTNHMVASNAPLDWNYARWRAVLEAYTIDGKRQFNPTDKADRDFLDELMNEFRLDGEMVEQCPTLLSRTTDQVLVTDDNMGTEWRYYLGLE</sequence>
<comment type="caution">
    <text evidence="3">The sequence shown here is derived from an EMBL/GenBank/DDBJ whole genome shotgun (WGS) entry which is preliminary data.</text>
</comment>
<dbReference type="RefSeq" id="WP_208764023.1">
    <property type="nucleotide sequence ID" value="NZ_VITY01000006.1"/>
</dbReference>
<keyword evidence="2" id="KW-0812">Transmembrane</keyword>
<organism evidence="3 4">
    <name type="scientific">Bradyrhizobium macuxiense</name>
    <dbReference type="NCBI Taxonomy" id="1755647"/>
    <lineage>
        <taxon>Bacteria</taxon>
        <taxon>Pseudomonadati</taxon>
        <taxon>Pseudomonadota</taxon>
        <taxon>Alphaproteobacteria</taxon>
        <taxon>Hyphomicrobiales</taxon>
        <taxon>Nitrobacteraceae</taxon>
        <taxon>Bradyrhizobium</taxon>
    </lineage>
</organism>
<proteinExistence type="predicted"/>
<accession>A0A560LR96</accession>